<dbReference type="SUPFAM" id="SSF51735">
    <property type="entry name" value="NAD(P)-binding Rossmann-fold domains"/>
    <property type="match status" value="1"/>
</dbReference>
<comment type="similarity">
    <text evidence="1">Belongs to the short-chain dehydrogenases/reductases (SDR) family.</text>
</comment>
<sequence length="256" mass="27291">MIYKFCLLGKIMFESLSGKKVVIIGVSSGVDLAIAKKTAELGASVILSHPSQDKLNEAMESLSGQIEAKIVDIFDENSVNTFFEEVEEFDHLVVTSMGDRNMPRSLLAEMTTETAQGAMAKFWGTFFAVRAALKNIAKNGSITLTSSVTIFKYSKMGGISAIAAANAAIAVFGRSLALEISPIRVNVIAPGLIEDTSSWTSQSESERSDLTKWATSALPVEHLGQPEEVAQAVLSLIANTYATGVILPLDGGVTLL</sequence>
<comment type="caution">
    <text evidence="3">The sequence shown here is derived from an EMBL/GenBank/DDBJ whole genome shotgun (WGS) entry which is preliminary data.</text>
</comment>
<dbReference type="Gene3D" id="3.40.50.720">
    <property type="entry name" value="NAD(P)-binding Rossmann-like Domain"/>
    <property type="match status" value="1"/>
</dbReference>
<keyword evidence="4" id="KW-1185">Reference proteome</keyword>
<dbReference type="InterPro" id="IPR051122">
    <property type="entry name" value="SDR_DHRS6-like"/>
</dbReference>
<dbReference type="Proteomes" id="UP001576784">
    <property type="component" value="Unassembled WGS sequence"/>
</dbReference>
<gene>
    <name evidence="3" type="ORF">ACE1CI_24045</name>
</gene>
<evidence type="ECO:0000256" key="2">
    <source>
        <dbReference type="ARBA" id="ARBA00023002"/>
    </source>
</evidence>
<proteinExistence type="inferred from homology"/>
<evidence type="ECO:0000313" key="4">
    <source>
        <dbReference type="Proteomes" id="UP001576784"/>
    </source>
</evidence>
<dbReference type="PANTHER" id="PTHR43477:SF1">
    <property type="entry name" value="DIHYDROANTICAPSIN 7-DEHYDROGENASE"/>
    <property type="match status" value="1"/>
</dbReference>
<dbReference type="RefSeq" id="WP_413265625.1">
    <property type="nucleotide sequence ID" value="NZ_JBHFNR010000180.1"/>
</dbReference>
<dbReference type="CDD" id="cd05233">
    <property type="entry name" value="SDR_c"/>
    <property type="match status" value="1"/>
</dbReference>
<dbReference type="EMBL" id="JBHFNR010000180">
    <property type="protein sequence ID" value="MFB2895994.1"/>
    <property type="molecule type" value="Genomic_DNA"/>
</dbReference>
<dbReference type="PANTHER" id="PTHR43477">
    <property type="entry name" value="DIHYDROANTICAPSIN 7-DEHYDROGENASE"/>
    <property type="match status" value="1"/>
</dbReference>
<reference evidence="3 4" key="1">
    <citation type="submission" date="2024-09" db="EMBL/GenBank/DDBJ databases">
        <title>Floridaenema gen nov. (Aerosakkonemataceae, Aerosakkonematales ord. nov., Cyanobacteria) from benthic tropical and subtropical fresh waters, with the description of four new species.</title>
        <authorList>
            <person name="Moretto J.A."/>
            <person name="Berthold D.E."/>
            <person name="Lefler F.W."/>
            <person name="Huang I.-S."/>
            <person name="Laughinghouse H. IV."/>
        </authorList>
    </citation>
    <scope>NUCLEOTIDE SEQUENCE [LARGE SCALE GENOMIC DNA]</scope>
    <source>
        <strain evidence="3 4">BLCC-F50</strain>
    </source>
</reference>
<name>A0ABV4XW89_9CYAN</name>
<dbReference type="InterPro" id="IPR036291">
    <property type="entry name" value="NAD(P)-bd_dom_sf"/>
</dbReference>
<organism evidence="3 4">
    <name type="scientific">Floridaenema flaviceps BLCC-F50</name>
    <dbReference type="NCBI Taxonomy" id="3153642"/>
    <lineage>
        <taxon>Bacteria</taxon>
        <taxon>Bacillati</taxon>
        <taxon>Cyanobacteriota</taxon>
        <taxon>Cyanophyceae</taxon>
        <taxon>Oscillatoriophycideae</taxon>
        <taxon>Aerosakkonematales</taxon>
        <taxon>Aerosakkonemataceae</taxon>
        <taxon>Floridanema</taxon>
        <taxon>Floridanema flaviceps</taxon>
    </lineage>
</organism>
<dbReference type="PRINTS" id="PR00081">
    <property type="entry name" value="GDHRDH"/>
</dbReference>
<evidence type="ECO:0000256" key="1">
    <source>
        <dbReference type="ARBA" id="ARBA00006484"/>
    </source>
</evidence>
<accession>A0ABV4XW89</accession>
<keyword evidence="2" id="KW-0560">Oxidoreductase</keyword>
<dbReference type="InterPro" id="IPR002347">
    <property type="entry name" value="SDR_fam"/>
</dbReference>
<protein>
    <submittedName>
        <fullName evidence="3">SDR family oxidoreductase</fullName>
    </submittedName>
</protein>
<dbReference type="Pfam" id="PF13561">
    <property type="entry name" value="adh_short_C2"/>
    <property type="match status" value="1"/>
</dbReference>
<evidence type="ECO:0000313" key="3">
    <source>
        <dbReference type="EMBL" id="MFB2895994.1"/>
    </source>
</evidence>